<dbReference type="Proteomes" id="UP001596037">
    <property type="component" value="Unassembled WGS sequence"/>
</dbReference>
<dbReference type="Gene3D" id="3.40.710.10">
    <property type="entry name" value="DD-peptidase/beta-lactamase superfamily"/>
    <property type="match status" value="1"/>
</dbReference>
<keyword evidence="2" id="KW-1185">Reference proteome</keyword>
<accession>A0ABW0ND03</accession>
<dbReference type="EMBL" id="JBHSMF010000006">
    <property type="protein sequence ID" value="MFC5498511.1"/>
    <property type="molecule type" value="Genomic_DNA"/>
</dbReference>
<evidence type="ECO:0000313" key="1">
    <source>
        <dbReference type="EMBL" id="MFC5498511.1"/>
    </source>
</evidence>
<reference evidence="2" key="1">
    <citation type="journal article" date="2019" name="Int. J. Syst. Evol. Microbiol.">
        <title>The Global Catalogue of Microorganisms (GCM) 10K type strain sequencing project: providing services to taxonomists for standard genome sequencing and annotation.</title>
        <authorList>
            <consortium name="The Broad Institute Genomics Platform"/>
            <consortium name="The Broad Institute Genome Sequencing Center for Infectious Disease"/>
            <person name="Wu L."/>
            <person name="Ma J."/>
        </authorList>
    </citation>
    <scope>NUCLEOTIDE SEQUENCE [LARGE SCALE GENOMIC DNA]</scope>
    <source>
        <strain evidence="2">CCUG 57401</strain>
    </source>
</reference>
<name>A0ABW0ND03_9BURK</name>
<comment type="caution">
    <text evidence="1">The sequence shown here is derived from an EMBL/GenBank/DDBJ whole genome shotgun (WGS) entry which is preliminary data.</text>
</comment>
<sequence length="76" mass="7659">MTHAGLAAASSAASARPGFLASGDAGQMVWVDPALEMVVAVTSTVSADSQRRGQAIGLLRAGLVPAARRQAGDEPR</sequence>
<dbReference type="RefSeq" id="WP_376850562.1">
    <property type="nucleotide sequence ID" value="NZ_JBHSMF010000006.1"/>
</dbReference>
<proteinExistence type="predicted"/>
<evidence type="ECO:0000313" key="2">
    <source>
        <dbReference type="Proteomes" id="UP001596037"/>
    </source>
</evidence>
<dbReference type="InterPro" id="IPR012338">
    <property type="entry name" value="Beta-lactam/transpept-like"/>
</dbReference>
<evidence type="ECO:0008006" key="3">
    <source>
        <dbReference type="Google" id="ProtNLM"/>
    </source>
</evidence>
<protein>
    <recommendedName>
        <fullName evidence="3">Serine hydrolase</fullName>
    </recommendedName>
</protein>
<gene>
    <name evidence="1" type="ORF">ACFPOE_13275</name>
</gene>
<organism evidence="1 2">
    <name type="scientific">Caenimonas terrae</name>
    <dbReference type="NCBI Taxonomy" id="696074"/>
    <lineage>
        <taxon>Bacteria</taxon>
        <taxon>Pseudomonadati</taxon>
        <taxon>Pseudomonadota</taxon>
        <taxon>Betaproteobacteria</taxon>
        <taxon>Burkholderiales</taxon>
        <taxon>Comamonadaceae</taxon>
        <taxon>Caenimonas</taxon>
    </lineage>
</organism>